<organism evidence="3 4">
    <name type="scientific">Drechmeria coniospora</name>
    <name type="common">Nematophagous fungus</name>
    <name type="synonym">Meria coniospora</name>
    <dbReference type="NCBI Taxonomy" id="98403"/>
    <lineage>
        <taxon>Eukaryota</taxon>
        <taxon>Fungi</taxon>
        <taxon>Dikarya</taxon>
        <taxon>Ascomycota</taxon>
        <taxon>Pezizomycotina</taxon>
        <taxon>Sordariomycetes</taxon>
        <taxon>Hypocreomycetidae</taxon>
        <taxon>Hypocreales</taxon>
        <taxon>Ophiocordycipitaceae</taxon>
        <taxon>Drechmeria</taxon>
    </lineage>
</organism>
<dbReference type="AlphaFoldDB" id="A0A151GEM5"/>
<evidence type="ECO:0000313" key="4">
    <source>
        <dbReference type="Proteomes" id="UP000076580"/>
    </source>
</evidence>
<evidence type="ECO:0000256" key="1">
    <source>
        <dbReference type="SAM" id="MobiDB-lite"/>
    </source>
</evidence>
<keyword evidence="2" id="KW-0812">Transmembrane</keyword>
<evidence type="ECO:0000256" key="2">
    <source>
        <dbReference type="SAM" id="Phobius"/>
    </source>
</evidence>
<dbReference type="EMBL" id="LAYC01000003">
    <property type="protein sequence ID" value="KYK55522.1"/>
    <property type="molecule type" value="Genomic_DNA"/>
</dbReference>
<gene>
    <name evidence="3" type="ORF">DCS_07485</name>
</gene>
<protein>
    <submittedName>
        <fullName evidence="3">Uncharacterized protein</fullName>
    </submittedName>
</protein>
<feature type="transmembrane region" description="Helical" evidence="2">
    <location>
        <begin position="17"/>
        <end position="34"/>
    </location>
</feature>
<comment type="caution">
    <text evidence="3">The sequence shown here is derived from an EMBL/GenBank/DDBJ whole genome shotgun (WGS) entry which is preliminary data.</text>
</comment>
<feature type="region of interest" description="Disordered" evidence="1">
    <location>
        <begin position="54"/>
        <end position="76"/>
    </location>
</feature>
<evidence type="ECO:0000313" key="3">
    <source>
        <dbReference type="EMBL" id="KYK55522.1"/>
    </source>
</evidence>
<reference evidence="3 4" key="1">
    <citation type="journal article" date="2016" name="Sci. Rep.">
        <title>Insights into Adaptations to a Near-Obligate Nematode Endoparasitic Lifestyle from the Finished Genome of Drechmeria coniospora.</title>
        <authorList>
            <person name="Zhang L."/>
            <person name="Zhou Z."/>
            <person name="Guo Q."/>
            <person name="Fokkens L."/>
            <person name="Miskei M."/>
            <person name="Pocsi I."/>
            <person name="Zhang W."/>
            <person name="Chen M."/>
            <person name="Wang L."/>
            <person name="Sun Y."/>
            <person name="Donzelli B.G."/>
            <person name="Gibson D.M."/>
            <person name="Nelson D.R."/>
            <person name="Luo J.G."/>
            <person name="Rep M."/>
            <person name="Liu H."/>
            <person name="Yang S."/>
            <person name="Wang J."/>
            <person name="Krasnoff S.B."/>
            <person name="Xu Y."/>
            <person name="Molnar I."/>
            <person name="Lin M."/>
        </authorList>
    </citation>
    <scope>NUCLEOTIDE SEQUENCE [LARGE SCALE GENOMIC DNA]</scope>
    <source>
        <strain evidence="3 4">ARSEF 6962</strain>
    </source>
</reference>
<proteinExistence type="predicted"/>
<keyword evidence="2" id="KW-0472">Membrane</keyword>
<dbReference type="InParanoid" id="A0A151GEM5"/>
<dbReference type="Proteomes" id="UP000076580">
    <property type="component" value="Chromosome 03"/>
</dbReference>
<name>A0A151GEM5_DRECN</name>
<feature type="transmembrane region" description="Helical" evidence="2">
    <location>
        <begin position="80"/>
        <end position="99"/>
    </location>
</feature>
<sequence length="108" mass="12171">MVSDATRKELDRRTRSWGTLLLGSICAMANLVAVDDDDDDAGFSTVAGRVKIKHRQRLTKQQSNGPRPTVVDKPTTKRGLLDGGLVHWLAIGNWTAWWVQRKMDRSRL</sequence>
<keyword evidence="2" id="KW-1133">Transmembrane helix</keyword>
<dbReference type="GeneID" id="63720128"/>
<dbReference type="RefSeq" id="XP_040654874.1">
    <property type="nucleotide sequence ID" value="XM_040804770.1"/>
</dbReference>
<accession>A0A151GEM5</accession>
<keyword evidence="4" id="KW-1185">Reference proteome</keyword>